<dbReference type="InParanoid" id="A0A0C3FI29"/>
<gene>
    <name evidence="1" type="ORF">PILCRDRAFT_6370</name>
</gene>
<protein>
    <submittedName>
        <fullName evidence="1">Uncharacterized protein</fullName>
    </submittedName>
</protein>
<evidence type="ECO:0000313" key="2">
    <source>
        <dbReference type="Proteomes" id="UP000054166"/>
    </source>
</evidence>
<organism evidence="1 2">
    <name type="scientific">Piloderma croceum (strain F 1598)</name>
    <dbReference type="NCBI Taxonomy" id="765440"/>
    <lineage>
        <taxon>Eukaryota</taxon>
        <taxon>Fungi</taxon>
        <taxon>Dikarya</taxon>
        <taxon>Basidiomycota</taxon>
        <taxon>Agaricomycotina</taxon>
        <taxon>Agaricomycetes</taxon>
        <taxon>Agaricomycetidae</taxon>
        <taxon>Atheliales</taxon>
        <taxon>Atheliaceae</taxon>
        <taxon>Piloderma</taxon>
    </lineage>
</organism>
<dbReference type="EMBL" id="KN832988">
    <property type="protein sequence ID" value="KIM84065.1"/>
    <property type="molecule type" value="Genomic_DNA"/>
</dbReference>
<dbReference type="Proteomes" id="UP000054166">
    <property type="component" value="Unassembled WGS sequence"/>
</dbReference>
<name>A0A0C3FI29_PILCF</name>
<reference evidence="1 2" key="1">
    <citation type="submission" date="2014-04" db="EMBL/GenBank/DDBJ databases">
        <authorList>
            <consortium name="DOE Joint Genome Institute"/>
            <person name="Kuo A."/>
            <person name="Tarkka M."/>
            <person name="Buscot F."/>
            <person name="Kohler A."/>
            <person name="Nagy L.G."/>
            <person name="Floudas D."/>
            <person name="Copeland A."/>
            <person name="Barry K.W."/>
            <person name="Cichocki N."/>
            <person name="Veneault-Fourrey C."/>
            <person name="LaButti K."/>
            <person name="Lindquist E.A."/>
            <person name="Lipzen A."/>
            <person name="Lundell T."/>
            <person name="Morin E."/>
            <person name="Murat C."/>
            <person name="Sun H."/>
            <person name="Tunlid A."/>
            <person name="Henrissat B."/>
            <person name="Grigoriev I.V."/>
            <person name="Hibbett D.S."/>
            <person name="Martin F."/>
            <person name="Nordberg H.P."/>
            <person name="Cantor M.N."/>
            <person name="Hua S.X."/>
        </authorList>
    </citation>
    <scope>NUCLEOTIDE SEQUENCE [LARGE SCALE GENOMIC DNA]</scope>
    <source>
        <strain evidence="1 2">F 1598</strain>
    </source>
</reference>
<sequence length="69" mass="7543">MTKDIENKTIASIGTMEVADGVFPLHHTWAKEVQLNGLKTLASNCWLDTTGKSCLEVEHMSLLHTVGCS</sequence>
<accession>A0A0C3FI29</accession>
<proteinExistence type="predicted"/>
<evidence type="ECO:0000313" key="1">
    <source>
        <dbReference type="EMBL" id="KIM84065.1"/>
    </source>
</evidence>
<reference evidence="2" key="2">
    <citation type="submission" date="2015-01" db="EMBL/GenBank/DDBJ databases">
        <title>Evolutionary Origins and Diversification of the Mycorrhizal Mutualists.</title>
        <authorList>
            <consortium name="DOE Joint Genome Institute"/>
            <consortium name="Mycorrhizal Genomics Consortium"/>
            <person name="Kohler A."/>
            <person name="Kuo A."/>
            <person name="Nagy L.G."/>
            <person name="Floudas D."/>
            <person name="Copeland A."/>
            <person name="Barry K.W."/>
            <person name="Cichocki N."/>
            <person name="Veneault-Fourrey C."/>
            <person name="LaButti K."/>
            <person name="Lindquist E.A."/>
            <person name="Lipzen A."/>
            <person name="Lundell T."/>
            <person name="Morin E."/>
            <person name="Murat C."/>
            <person name="Riley R."/>
            <person name="Ohm R."/>
            <person name="Sun H."/>
            <person name="Tunlid A."/>
            <person name="Henrissat B."/>
            <person name="Grigoriev I.V."/>
            <person name="Hibbett D.S."/>
            <person name="Martin F."/>
        </authorList>
    </citation>
    <scope>NUCLEOTIDE SEQUENCE [LARGE SCALE GENOMIC DNA]</scope>
    <source>
        <strain evidence="2">F 1598</strain>
    </source>
</reference>
<dbReference type="AlphaFoldDB" id="A0A0C3FI29"/>
<keyword evidence="2" id="KW-1185">Reference proteome</keyword>
<dbReference type="HOGENOM" id="CLU_2776804_0_0_1"/>